<protein>
    <submittedName>
        <fullName evidence="1">Uncharacterized protein</fullName>
    </submittedName>
</protein>
<reference evidence="1" key="1">
    <citation type="submission" date="2021-02" db="EMBL/GenBank/DDBJ databases">
        <authorList>
            <person name="Nowell W R."/>
        </authorList>
    </citation>
    <scope>NUCLEOTIDE SEQUENCE</scope>
</reference>
<accession>A0A820JRR6</accession>
<dbReference type="AlphaFoldDB" id="A0A820JRR6"/>
<gene>
    <name evidence="1" type="ORF">JBS370_LOCUS41301</name>
</gene>
<dbReference type="Proteomes" id="UP000663836">
    <property type="component" value="Unassembled WGS sequence"/>
</dbReference>
<proteinExistence type="predicted"/>
<comment type="caution">
    <text evidence="1">The sequence shown here is derived from an EMBL/GenBank/DDBJ whole genome shotgun (WGS) entry which is preliminary data.</text>
</comment>
<evidence type="ECO:0000313" key="2">
    <source>
        <dbReference type="Proteomes" id="UP000663836"/>
    </source>
</evidence>
<evidence type="ECO:0000313" key="1">
    <source>
        <dbReference type="EMBL" id="CAF4330566.1"/>
    </source>
</evidence>
<dbReference type="EMBL" id="CAJOBD010044336">
    <property type="protein sequence ID" value="CAF4330566.1"/>
    <property type="molecule type" value="Genomic_DNA"/>
</dbReference>
<feature type="non-terminal residue" evidence="1">
    <location>
        <position position="1"/>
    </location>
</feature>
<name>A0A820JRR6_9BILA</name>
<organism evidence="1 2">
    <name type="scientific">Rotaria sordida</name>
    <dbReference type="NCBI Taxonomy" id="392033"/>
    <lineage>
        <taxon>Eukaryota</taxon>
        <taxon>Metazoa</taxon>
        <taxon>Spiralia</taxon>
        <taxon>Gnathifera</taxon>
        <taxon>Rotifera</taxon>
        <taxon>Eurotatoria</taxon>
        <taxon>Bdelloidea</taxon>
        <taxon>Philodinida</taxon>
        <taxon>Philodinidae</taxon>
        <taxon>Rotaria</taxon>
    </lineage>
</organism>
<sequence>KLLVDSVNNDNESIDQITSLYIRDWQLDQRFIDILKKVLPLQEQLHTLENVSLDGNPLAADYFYLFIEKDDSK</sequence>